<dbReference type="Pfam" id="PF07715">
    <property type="entry name" value="Plug"/>
    <property type="match status" value="1"/>
</dbReference>
<keyword evidence="11 12" id="KW-0998">Cell outer membrane</keyword>
<evidence type="ECO:0000256" key="2">
    <source>
        <dbReference type="ARBA" id="ARBA00022448"/>
    </source>
</evidence>
<organism evidence="17 18">
    <name type="scientific">Proteiniphilum saccharofermentans</name>
    <dbReference type="NCBI Taxonomy" id="1642647"/>
    <lineage>
        <taxon>Bacteria</taxon>
        <taxon>Pseudomonadati</taxon>
        <taxon>Bacteroidota</taxon>
        <taxon>Bacteroidia</taxon>
        <taxon>Bacteroidales</taxon>
        <taxon>Dysgonomonadaceae</taxon>
        <taxon>Proteiniphilum</taxon>
    </lineage>
</organism>
<dbReference type="GO" id="GO:0015344">
    <property type="term" value="F:siderophore uptake transmembrane transporter activity"/>
    <property type="evidence" value="ECO:0007669"/>
    <property type="project" value="TreeGrafter"/>
</dbReference>
<evidence type="ECO:0000256" key="7">
    <source>
        <dbReference type="ARBA" id="ARBA00023004"/>
    </source>
</evidence>
<keyword evidence="10 12" id="KW-0472">Membrane</keyword>
<comment type="subcellular location">
    <subcellularLocation>
        <location evidence="1 12">Cell outer membrane</location>
        <topology evidence="1 12">Multi-pass membrane protein</topology>
    </subcellularLocation>
</comment>
<dbReference type="InterPro" id="IPR039426">
    <property type="entry name" value="TonB-dep_rcpt-like"/>
</dbReference>
<keyword evidence="6" id="KW-0732">Signal</keyword>
<protein>
    <submittedName>
        <fullName evidence="17">TonB dependent/Ligand-Gated channels</fullName>
    </submittedName>
</protein>
<sequence length="696" mass="78576">MTRIVTLLLITFCVAVSSTLYGLTTDSIYQNESLTLEPVEVIAYFNQQPILGLTASAQSVSSNLIETQQATTLLPALNMVAGVRMEERSPGSYRLAIRGSLIRSPFGIRNVKIYVDEFPLTDAGGNTYLNLIDPASISTIHVLKGPDGSLYGANSGGVIRIQPKGFGTPRNQGFLLLSGGSFGLFQEQFSIQRKVNDSYAFSIDQSFTRSDGYRENTALNKKTFQTSHKWQYSENNELRFIALYTDLGYLTPGGLTEDQMHENPRMARPSSGSTPSAVEQESGIYNRTFFGGIAHNARISGRLSHTISVFGSHTDFENPFITNYEFRKEKNLGIRTYFSYRNVDQEQFQWQMQFGFEGQKGWNRIDNYDNEKGTATAPQAKDNLDNTQGSFFYRAMAYLYNRWTIEASLGINRVEINYTQRYPEVPDPDGSAGFGNIWMPRIATSYILREGLAVRGSISKGYSPPTIAEVRSSDNIINTDLTAETGINYELGIRWETAGRRFIADVSLYNYNMDNGIVRHLRDNGAEFYLNAGEIKQKGIEASIWAYLLPMQTGRFIQTLSLQSAVSYNHYRFGNYQVNDNDFSRNKVTAVPDWVWTNSLFITFPKQFRLNVSHNFTSAMPLDDANSFFSDKFHLVQLKGSWNRKMNQSLQIEFFAGIDNLLNEKYSLGNDINAFGNRFFNPAPTRNYYGGTKLSF</sequence>
<evidence type="ECO:0000256" key="13">
    <source>
        <dbReference type="RuleBase" id="RU003357"/>
    </source>
</evidence>
<dbReference type="Gene3D" id="2.40.170.20">
    <property type="entry name" value="TonB-dependent receptor, beta-barrel domain"/>
    <property type="match status" value="1"/>
</dbReference>
<feature type="region of interest" description="Disordered" evidence="14">
    <location>
        <begin position="259"/>
        <end position="278"/>
    </location>
</feature>
<reference evidence="17 18" key="1">
    <citation type="submission" date="2016-08" db="EMBL/GenBank/DDBJ databases">
        <authorList>
            <person name="Seilhamer J.J."/>
        </authorList>
    </citation>
    <scope>NUCLEOTIDE SEQUENCE [LARGE SCALE GENOMIC DNA]</scope>
    <source>
        <strain evidence="17">M3/6</strain>
    </source>
</reference>
<feature type="domain" description="TonB-dependent receptor plug" evidence="16">
    <location>
        <begin position="53"/>
        <end position="157"/>
    </location>
</feature>
<dbReference type="InterPro" id="IPR012910">
    <property type="entry name" value="Plug_dom"/>
</dbReference>
<keyword evidence="18" id="KW-1185">Reference proteome</keyword>
<dbReference type="EMBL" id="LT605205">
    <property type="protein sequence ID" value="SCD20098.1"/>
    <property type="molecule type" value="Genomic_DNA"/>
</dbReference>
<evidence type="ECO:0000256" key="6">
    <source>
        <dbReference type="ARBA" id="ARBA00022729"/>
    </source>
</evidence>
<keyword evidence="2 12" id="KW-0813">Transport</keyword>
<gene>
    <name evidence="17" type="ORF">PSM36_1274</name>
</gene>
<evidence type="ECO:0000256" key="14">
    <source>
        <dbReference type="SAM" id="MobiDB-lite"/>
    </source>
</evidence>
<dbReference type="InterPro" id="IPR000531">
    <property type="entry name" value="Beta-barrel_TonB"/>
</dbReference>
<evidence type="ECO:0000256" key="9">
    <source>
        <dbReference type="ARBA" id="ARBA00023077"/>
    </source>
</evidence>
<evidence type="ECO:0000256" key="10">
    <source>
        <dbReference type="ARBA" id="ARBA00023136"/>
    </source>
</evidence>
<dbReference type="Pfam" id="PF00593">
    <property type="entry name" value="TonB_dep_Rec_b-barrel"/>
    <property type="match status" value="1"/>
</dbReference>
<dbReference type="GO" id="GO:0009279">
    <property type="term" value="C:cell outer membrane"/>
    <property type="evidence" value="ECO:0007669"/>
    <property type="project" value="UniProtKB-SubCell"/>
</dbReference>
<evidence type="ECO:0000259" key="16">
    <source>
        <dbReference type="Pfam" id="PF07715"/>
    </source>
</evidence>
<dbReference type="InterPro" id="IPR036942">
    <property type="entry name" value="Beta-barrel_TonB_sf"/>
</dbReference>
<feature type="domain" description="TonB-dependent receptor-like beta-barrel" evidence="15">
    <location>
        <begin position="279"/>
        <end position="661"/>
    </location>
</feature>
<keyword evidence="4" id="KW-0410">Iron transport</keyword>
<evidence type="ECO:0000256" key="4">
    <source>
        <dbReference type="ARBA" id="ARBA00022496"/>
    </source>
</evidence>
<dbReference type="Proteomes" id="UP000187464">
    <property type="component" value="Chromosome I"/>
</dbReference>
<dbReference type="PANTHER" id="PTHR32552:SF68">
    <property type="entry name" value="FERRICHROME OUTER MEMBRANE TRANSPORTER_PHAGE RECEPTOR"/>
    <property type="match status" value="1"/>
</dbReference>
<evidence type="ECO:0000256" key="12">
    <source>
        <dbReference type="PROSITE-ProRule" id="PRU01360"/>
    </source>
</evidence>
<evidence type="ECO:0000256" key="1">
    <source>
        <dbReference type="ARBA" id="ARBA00004571"/>
    </source>
</evidence>
<accession>A0A1R3T497</accession>
<dbReference type="KEGG" id="psac:PSM36_1274"/>
<dbReference type="STRING" id="1642647.PSM36_1274"/>
<dbReference type="RefSeq" id="WP_083710960.1">
    <property type="nucleotide sequence ID" value="NZ_LT605205.1"/>
</dbReference>
<keyword evidence="8" id="KW-0406">Ion transport</keyword>
<comment type="similarity">
    <text evidence="12 13">Belongs to the TonB-dependent receptor family.</text>
</comment>
<dbReference type="AlphaFoldDB" id="A0A1R3T497"/>
<evidence type="ECO:0000256" key="8">
    <source>
        <dbReference type="ARBA" id="ARBA00023065"/>
    </source>
</evidence>
<dbReference type="InterPro" id="IPR037066">
    <property type="entry name" value="Plug_dom_sf"/>
</dbReference>
<keyword evidence="7" id="KW-0408">Iron</keyword>
<name>A0A1R3T497_9BACT</name>
<evidence type="ECO:0000256" key="5">
    <source>
        <dbReference type="ARBA" id="ARBA00022692"/>
    </source>
</evidence>
<keyword evidence="5 12" id="KW-0812">Transmembrane</keyword>
<evidence type="ECO:0000256" key="3">
    <source>
        <dbReference type="ARBA" id="ARBA00022452"/>
    </source>
</evidence>
<dbReference type="PANTHER" id="PTHR32552">
    <property type="entry name" value="FERRICHROME IRON RECEPTOR-RELATED"/>
    <property type="match status" value="1"/>
</dbReference>
<keyword evidence="3 12" id="KW-1134">Transmembrane beta strand</keyword>
<proteinExistence type="inferred from homology"/>
<dbReference type="PROSITE" id="PS52016">
    <property type="entry name" value="TONB_DEPENDENT_REC_3"/>
    <property type="match status" value="1"/>
</dbReference>
<evidence type="ECO:0000313" key="18">
    <source>
        <dbReference type="Proteomes" id="UP000187464"/>
    </source>
</evidence>
<evidence type="ECO:0000259" key="15">
    <source>
        <dbReference type="Pfam" id="PF00593"/>
    </source>
</evidence>
<dbReference type="SUPFAM" id="SSF56935">
    <property type="entry name" value="Porins"/>
    <property type="match status" value="1"/>
</dbReference>
<evidence type="ECO:0000313" key="17">
    <source>
        <dbReference type="EMBL" id="SCD20098.1"/>
    </source>
</evidence>
<evidence type="ECO:0000256" key="11">
    <source>
        <dbReference type="ARBA" id="ARBA00023237"/>
    </source>
</evidence>
<keyword evidence="9 13" id="KW-0798">TonB box</keyword>
<dbReference type="Gene3D" id="2.170.130.10">
    <property type="entry name" value="TonB-dependent receptor, plug domain"/>
    <property type="match status" value="1"/>
</dbReference>